<evidence type="ECO:0000259" key="1">
    <source>
        <dbReference type="PROSITE" id="PS50943"/>
    </source>
</evidence>
<dbReference type="GO" id="GO:0003677">
    <property type="term" value="F:DNA binding"/>
    <property type="evidence" value="ECO:0007669"/>
    <property type="project" value="InterPro"/>
</dbReference>
<name>A0A927HCD3_9RHOB</name>
<dbReference type="SUPFAM" id="SSF47413">
    <property type="entry name" value="lambda repressor-like DNA-binding domains"/>
    <property type="match status" value="1"/>
</dbReference>
<gene>
    <name evidence="2" type="ORF">H9Q16_00800</name>
</gene>
<dbReference type="AlphaFoldDB" id="A0A927HCD3"/>
<dbReference type="PROSITE" id="PS50943">
    <property type="entry name" value="HTH_CROC1"/>
    <property type="match status" value="1"/>
</dbReference>
<dbReference type="InterPro" id="IPR001387">
    <property type="entry name" value="Cro/C1-type_HTH"/>
</dbReference>
<feature type="domain" description="HTH cro/C1-type" evidence="1">
    <location>
        <begin position="8"/>
        <end position="62"/>
    </location>
</feature>
<dbReference type="Pfam" id="PF13560">
    <property type="entry name" value="HTH_31"/>
    <property type="match status" value="1"/>
</dbReference>
<reference evidence="2" key="1">
    <citation type="submission" date="2020-08" db="EMBL/GenBank/DDBJ databases">
        <title>Sulfitobacter aestuariivivens sp. nov., isolated from a tidal flat.</title>
        <authorList>
            <person name="Park S."/>
            <person name="Yoon J.-H."/>
        </authorList>
    </citation>
    <scope>NUCLEOTIDE SEQUENCE</scope>
    <source>
        <strain evidence="2">TSTF-M16</strain>
    </source>
</reference>
<keyword evidence="3" id="KW-1185">Reference proteome</keyword>
<evidence type="ECO:0000313" key="3">
    <source>
        <dbReference type="Proteomes" id="UP000635142"/>
    </source>
</evidence>
<accession>A0A927HCD3</accession>
<dbReference type="InterPro" id="IPR010982">
    <property type="entry name" value="Lambda_DNA-bd_dom_sf"/>
</dbReference>
<dbReference type="PANTHER" id="PTHR35010:SF4">
    <property type="entry name" value="BLL5781 PROTEIN"/>
    <property type="match status" value="1"/>
</dbReference>
<sequence length="117" mass="13280">MTQFAQTLRDWRQSRRFSQLDLSLEADVSARHISFLETGRAQPSRDMIRRLGDAMDLPLTARNTLLTHAGFAPRFPARAWEDADMAPIRAAISHTLQVHAPYPALALDASWRILQLN</sequence>
<dbReference type="SMART" id="SM00530">
    <property type="entry name" value="HTH_XRE"/>
    <property type="match status" value="1"/>
</dbReference>
<comment type="caution">
    <text evidence="2">The sequence shown here is derived from an EMBL/GenBank/DDBJ whole genome shotgun (WGS) entry which is preliminary data.</text>
</comment>
<organism evidence="2 3">
    <name type="scientific">Sulfitobacter aestuariivivens</name>
    <dbReference type="NCBI Taxonomy" id="2766981"/>
    <lineage>
        <taxon>Bacteria</taxon>
        <taxon>Pseudomonadati</taxon>
        <taxon>Pseudomonadota</taxon>
        <taxon>Alphaproteobacteria</taxon>
        <taxon>Rhodobacterales</taxon>
        <taxon>Roseobacteraceae</taxon>
        <taxon>Sulfitobacter</taxon>
    </lineage>
</organism>
<proteinExistence type="predicted"/>
<dbReference type="PANTHER" id="PTHR35010">
    <property type="entry name" value="BLL4672 PROTEIN-RELATED"/>
    <property type="match status" value="1"/>
</dbReference>
<dbReference type="Gene3D" id="1.10.260.40">
    <property type="entry name" value="lambda repressor-like DNA-binding domains"/>
    <property type="match status" value="1"/>
</dbReference>
<dbReference type="EMBL" id="JACTAG010000001">
    <property type="protein sequence ID" value="MBD3662452.1"/>
    <property type="molecule type" value="Genomic_DNA"/>
</dbReference>
<dbReference type="RefSeq" id="WP_191073488.1">
    <property type="nucleotide sequence ID" value="NZ_JACTAG010000001.1"/>
</dbReference>
<protein>
    <submittedName>
        <fullName evidence="2">Helix-turn-helix transcriptional regulator</fullName>
    </submittedName>
</protein>
<dbReference type="Proteomes" id="UP000635142">
    <property type="component" value="Unassembled WGS sequence"/>
</dbReference>
<evidence type="ECO:0000313" key="2">
    <source>
        <dbReference type="EMBL" id="MBD3662452.1"/>
    </source>
</evidence>